<dbReference type="NCBIfam" id="TIGR03569">
    <property type="entry name" value="NeuB_NnaB"/>
    <property type="match status" value="1"/>
</dbReference>
<dbReference type="EMBL" id="CP106878">
    <property type="protein sequence ID" value="WAA09798.1"/>
    <property type="molecule type" value="Genomic_DNA"/>
</dbReference>
<accession>A0A9E8RW87</accession>
<evidence type="ECO:0000313" key="2">
    <source>
        <dbReference type="EMBL" id="WAA09798.1"/>
    </source>
</evidence>
<dbReference type="InterPro" id="IPR051690">
    <property type="entry name" value="PseI-like"/>
</dbReference>
<gene>
    <name evidence="2" type="primary">neuB</name>
    <name evidence="2" type="ORF">OE104_15040</name>
</gene>
<proteinExistence type="predicted"/>
<dbReference type="InterPro" id="IPR013132">
    <property type="entry name" value="PseI/NeuA/B-like_N"/>
</dbReference>
<dbReference type="InterPro" id="IPR036732">
    <property type="entry name" value="AFP_Neu5c_C_sf"/>
</dbReference>
<dbReference type="PANTHER" id="PTHR42966">
    <property type="entry name" value="N-ACETYLNEURAMINATE SYNTHASE"/>
    <property type="match status" value="1"/>
</dbReference>
<dbReference type="Gene3D" id="3.90.1210.10">
    <property type="entry name" value="Antifreeze-like/N-acetylneuraminic acid synthase C-terminal domain"/>
    <property type="match status" value="1"/>
</dbReference>
<dbReference type="InterPro" id="IPR057736">
    <property type="entry name" value="SAF_PseI/NeuA/NeuB"/>
</dbReference>
<dbReference type="PANTHER" id="PTHR42966:SF1">
    <property type="entry name" value="SIALIC ACID SYNTHASE"/>
    <property type="match status" value="1"/>
</dbReference>
<reference evidence="2" key="1">
    <citation type="submission" date="2022-09" db="EMBL/GenBank/DDBJ databases">
        <title>Complete Genomes of Fervidibacillus albus and Fervidibacillus halotolerans isolated from tidal flat sediments.</title>
        <authorList>
            <person name="Kwon K.K."/>
            <person name="Yang S.-H."/>
            <person name="Park M.J."/>
            <person name="Oh H.-M."/>
        </authorList>
    </citation>
    <scope>NUCLEOTIDE SEQUENCE</scope>
    <source>
        <strain evidence="2">MEBiC13591</strain>
    </source>
</reference>
<sequence>MKTYIIAEAGVNHNGSLELAKKLVDVAKQAGADAVKFQTFKAENLVTKFAQQANYQVENLGEATSQFSMLKQLELSFEEFVELRNYCNNQQIDFLSTPFDYESVDFLFDDLNIPMAKIPSGELTNSPFIHYIAKKRKPIILSTGMATIKEIHEALSFIAFGLAKPNERVNEQKVRTYYRTEEAKSILKKFIKILHCTTEYPAPFETVNLKAMVEMKKEFQLPIGLSDHSKGISVPIAAAALGATIIEKHFTLDCSMEGPDHIASLEPRELSEMIQSIREVELALGTGKKDPTPVELQNRIPARKSLVAKKSIQAGELFTEENLTVKRPGNGISPKNYWNYLGKIAQKSYMEDQLIDE</sequence>
<dbReference type="Gene3D" id="3.20.20.70">
    <property type="entry name" value="Aldolase class I"/>
    <property type="match status" value="1"/>
</dbReference>
<dbReference type="InterPro" id="IPR006190">
    <property type="entry name" value="SAF_AFP_Neu5Ac"/>
</dbReference>
<keyword evidence="3" id="KW-1185">Reference proteome</keyword>
<dbReference type="EC" id="2.5.1.56" evidence="2"/>
<dbReference type="SUPFAM" id="SSF51269">
    <property type="entry name" value="AFP III-like domain"/>
    <property type="match status" value="1"/>
</dbReference>
<dbReference type="Proteomes" id="UP001164718">
    <property type="component" value="Chromosome"/>
</dbReference>
<dbReference type="AlphaFoldDB" id="A0A9E8RW87"/>
<dbReference type="GO" id="GO:0047444">
    <property type="term" value="F:N-acylneuraminate-9-phosphate synthase activity"/>
    <property type="evidence" value="ECO:0007669"/>
    <property type="project" value="TreeGrafter"/>
</dbReference>
<dbReference type="PROSITE" id="PS50844">
    <property type="entry name" value="AFP_LIKE"/>
    <property type="match status" value="1"/>
</dbReference>
<dbReference type="GO" id="GO:0016051">
    <property type="term" value="P:carbohydrate biosynthetic process"/>
    <property type="evidence" value="ECO:0007669"/>
    <property type="project" value="InterPro"/>
</dbReference>
<evidence type="ECO:0000259" key="1">
    <source>
        <dbReference type="PROSITE" id="PS50844"/>
    </source>
</evidence>
<dbReference type="KEGG" id="faf:OE104_15040"/>
<keyword evidence="2" id="KW-0808">Transferase</keyword>
<dbReference type="GO" id="GO:0050462">
    <property type="term" value="F:N-acetylneuraminate synthase activity"/>
    <property type="evidence" value="ECO:0007669"/>
    <property type="project" value="UniProtKB-EC"/>
</dbReference>
<evidence type="ECO:0000313" key="3">
    <source>
        <dbReference type="Proteomes" id="UP001164718"/>
    </source>
</evidence>
<name>A0A9E8RW87_9BACI</name>
<protein>
    <submittedName>
        <fullName evidence="2">N-acetylneuraminate synthase</fullName>
        <ecNumber evidence="2">2.5.1.56</ecNumber>
    </submittedName>
</protein>
<organism evidence="2 3">
    <name type="scientific">Fervidibacillus albus</name>
    <dbReference type="NCBI Taxonomy" id="2980026"/>
    <lineage>
        <taxon>Bacteria</taxon>
        <taxon>Bacillati</taxon>
        <taxon>Bacillota</taxon>
        <taxon>Bacilli</taxon>
        <taxon>Bacillales</taxon>
        <taxon>Bacillaceae</taxon>
        <taxon>Fervidibacillus</taxon>
    </lineage>
</organism>
<feature type="domain" description="AFP-like" evidence="1">
    <location>
        <begin position="305"/>
        <end position="357"/>
    </location>
</feature>
<dbReference type="InterPro" id="IPR013974">
    <property type="entry name" value="SAF"/>
</dbReference>
<dbReference type="InterPro" id="IPR020007">
    <property type="entry name" value="NeuB/NeuA"/>
</dbReference>
<dbReference type="Pfam" id="PF03102">
    <property type="entry name" value="NeuB"/>
    <property type="match status" value="1"/>
</dbReference>
<dbReference type="InterPro" id="IPR013785">
    <property type="entry name" value="Aldolase_TIM"/>
</dbReference>
<dbReference type="CDD" id="cd11615">
    <property type="entry name" value="SAF_NeuB_like"/>
    <property type="match status" value="1"/>
</dbReference>
<dbReference type="RefSeq" id="WP_275417582.1">
    <property type="nucleotide sequence ID" value="NZ_CP106878.1"/>
</dbReference>
<dbReference type="Pfam" id="PF08666">
    <property type="entry name" value="SAF"/>
    <property type="match status" value="1"/>
</dbReference>
<dbReference type="SUPFAM" id="SSF51569">
    <property type="entry name" value="Aldolase"/>
    <property type="match status" value="1"/>
</dbReference>